<proteinExistence type="predicted"/>
<feature type="region of interest" description="Disordered" evidence="1">
    <location>
        <begin position="41"/>
        <end position="95"/>
    </location>
</feature>
<dbReference type="KEGG" id="mgr:MGG_04094"/>
<organism evidence="2 3">
    <name type="scientific">Pyricularia oryzae (strain 70-15 / ATCC MYA-4617 / FGSC 8958)</name>
    <name type="common">Rice blast fungus</name>
    <name type="synonym">Magnaporthe oryzae</name>
    <dbReference type="NCBI Taxonomy" id="242507"/>
    <lineage>
        <taxon>Eukaryota</taxon>
        <taxon>Fungi</taxon>
        <taxon>Dikarya</taxon>
        <taxon>Ascomycota</taxon>
        <taxon>Pezizomycotina</taxon>
        <taxon>Sordariomycetes</taxon>
        <taxon>Sordariomycetidae</taxon>
        <taxon>Magnaporthales</taxon>
        <taxon>Pyriculariaceae</taxon>
        <taxon>Pyricularia</taxon>
    </lineage>
</organism>
<gene>
    <name evidence="2" type="ORF">MGG_04094</name>
</gene>
<evidence type="ECO:0000313" key="3">
    <source>
        <dbReference type="Proteomes" id="UP000009058"/>
    </source>
</evidence>
<reference evidence="2 3" key="1">
    <citation type="journal article" date="2005" name="Nature">
        <title>The genome sequence of the rice blast fungus Magnaporthe grisea.</title>
        <authorList>
            <person name="Dean R.A."/>
            <person name="Talbot N.J."/>
            <person name="Ebbole D.J."/>
            <person name="Farman M.L."/>
            <person name="Mitchell T.K."/>
            <person name="Orbach M.J."/>
            <person name="Thon M."/>
            <person name="Kulkarni R."/>
            <person name="Xu J.R."/>
            <person name="Pan H."/>
            <person name="Read N.D."/>
            <person name="Lee Y.H."/>
            <person name="Carbone I."/>
            <person name="Brown D."/>
            <person name="Oh Y.Y."/>
            <person name="Donofrio N."/>
            <person name="Jeong J.S."/>
            <person name="Soanes D.M."/>
            <person name="Djonovic S."/>
            <person name="Kolomiets E."/>
            <person name="Rehmeyer C."/>
            <person name="Li W."/>
            <person name="Harding M."/>
            <person name="Kim S."/>
            <person name="Lebrun M.H."/>
            <person name="Bohnert H."/>
            <person name="Coughlan S."/>
            <person name="Butler J."/>
            <person name="Calvo S."/>
            <person name="Ma L.J."/>
            <person name="Nicol R."/>
            <person name="Purcell S."/>
            <person name="Nusbaum C."/>
            <person name="Galagan J.E."/>
            <person name="Birren B.W."/>
        </authorList>
    </citation>
    <scope>NUCLEOTIDE SEQUENCE [LARGE SCALE GENOMIC DNA]</scope>
    <source>
        <strain evidence="3">70-15 / ATCC MYA-4617 / FGSC 8958</strain>
    </source>
</reference>
<dbReference type="VEuPathDB" id="FungiDB:MGG_04094"/>
<dbReference type="OMA" id="FRNWANC"/>
<evidence type="ECO:0000256" key="1">
    <source>
        <dbReference type="SAM" id="MobiDB-lite"/>
    </source>
</evidence>
<evidence type="ECO:0000313" key="2">
    <source>
        <dbReference type="EMBL" id="EHA47376.1"/>
    </source>
</evidence>
<dbReference type="HOGENOM" id="CLU_987202_0_0_1"/>
<dbReference type="GeneID" id="2677594"/>
<reference key="2">
    <citation type="submission" date="2011-05" db="EMBL/GenBank/DDBJ databases">
        <title>The Genome Sequence of Magnaporthe oryzae 70-15.</title>
        <authorList>
            <consortium name="The Broad Institute Genome Sequencing Platform"/>
            <person name="Ma L.-J."/>
            <person name="Dead R."/>
            <person name="Young S.K."/>
            <person name="Zeng Q."/>
            <person name="Gargeya S."/>
            <person name="Fitzgerald M."/>
            <person name="Haas B."/>
            <person name="Abouelleil A."/>
            <person name="Alvarado L."/>
            <person name="Arachchi H.M."/>
            <person name="Berlin A."/>
            <person name="Brown A."/>
            <person name="Chapman S.B."/>
            <person name="Chen Z."/>
            <person name="Dunbar C."/>
            <person name="Freedman E."/>
            <person name="Gearin G."/>
            <person name="Gellesch M."/>
            <person name="Goldberg J."/>
            <person name="Griggs A."/>
            <person name="Gujja S."/>
            <person name="Heiman D."/>
            <person name="Howarth C."/>
            <person name="Larson L."/>
            <person name="Lui A."/>
            <person name="MacDonald P.J.P."/>
            <person name="Mehta T."/>
            <person name="Montmayeur A."/>
            <person name="Murphy C."/>
            <person name="Neiman D."/>
            <person name="Pearson M."/>
            <person name="Priest M."/>
            <person name="Roberts A."/>
            <person name="Saif S."/>
            <person name="Shea T."/>
            <person name="Shenoy N."/>
            <person name="Sisk P."/>
            <person name="Stolte C."/>
            <person name="Sykes S."/>
            <person name="Yandava C."/>
            <person name="Wortman J."/>
            <person name="Nusbaum C."/>
            <person name="Birren B."/>
        </authorList>
    </citation>
    <scope>NUCLEOTIDE SEQUENCE</scope>
    <source>
        <strain>70-15</strain>
    </source>
</reference>
<accession>G4NGL6</accession>
<protein>
    <submittedName>
        <fullName evidence="2">Uncharacterized protein</fullName>
    </submittedName>
</protein>
<name>G4NGL6_PYRO7</name>
<dbReference type="RefSeq" id="XP_003719743.1">
    <property type="nucleotide sequence ID" value="XM_003719695.1"/>
</dbReference>
<feature type="compositionally biased region" description="Polar residues" evidence="1">
    <location>
        <begin position="77"/>
        <end position="95"/>
    </location>
</feature>
<keyword evidence="3" id="KW-1185">Reference proteome</keyword>
<sequence>MPDEPNFTAAQLTTAQRRTAKKAHARLQDIIDIINRLGGIEKFPPQSARSQAGASNDKKADNTNHQNGPGPDKRAGNSHQQSSPGVNAGNSGMSTTDTFKALEKSGYDVKRSSPGTNRIPLIAFAAARTGRMLKLGLKEYIEMCAGKWNAIIVEEVGWGSLGGESSMIEFLVAFLNCPVLLTKDKDKPYVNMGKTFVFIITSSVVDTIESHFRNWANCPPTGLPLDEGHDPLSPPDLDSWGFLENPENGRKEVALMGEMRKVLTESLGKLKNGAGLGKRISP</sequence>
<dbReference type="AlphaFoldDB" id="G4NGL6"/>
<dbReference type="EMBL" id="CM001236">
    <property type="protein sequence ID" value="EHA47376.1"/>
    <property type="molecule type" value="Genomic_DNA"/>
</dbReference>
<dbReference type="InParanoid" id="G4NGL6"/>
<dbReference type="Proteomes" id="UP000009058">
    <property type="component" value="Chromosome 6"/>
</dbReference>